<evidence type="ECO:0000313" key="2">
    <source>
        <dbReference type="EMBL" id="KDQ18127.1"/>
    </source>
</evidence>
<sequence>MTNTAATDLSCLEYKRRPTRALIASPLGPHPLTPSPLGTHPPAASASYIKMTMRLGQHPPLSHEAPQSSSGDHKPTPSALSPRLPGSLATSSPALDATGPEVDHRLHELPLPEKEHHLENSILATSDRCTRASAPESAQELAIPPCNSDPASPPELANVNAEFIINAGDVVDDDDIPPAVTMLVMSVLLNAAGEDRDLFARDLPVGALDNGPYIQIWHLLVALLTVCAYFLAPEPLR</sequence>
<accession>A0A067N1U2</accession>
<evidence type="ECO:0000256" key="1">
    <source>
        <dbReference type="SAM" id="MobiDB-lite"/>
    </source>
</evidence>
<dbReference type="HOGENOM" id="CLU_1170495_0_0_1"/>
<proteinExistence type="predicted"/>
<organism evidence="2 3">
    <name type="scientific">Botryobasidium botryosum (strain FD-172 SS1)</name>
    <dbReference type="NCBI Taxonomy" id="930990"/>
    <lineage>
        <taxon>Eukaryota</taxon>
        <taxon>Fungi</taxon>
        <taxon>Dikarya</taxon>
        <taxon>Basidiomycota</taxon>
        <taxon>Agaricomycotina</taxon>
        <taxon>Agaricomycetes</taxon>
        <taxon>Cantharellales</taxon>
        <taxon>Botryobasidiaceae</taxon>
        <taxon>Botryobasidium</taxon>
    </lineage>
</organism>
<reference evidence="3" key="1">
    <citation type="journal article" date="2014" name="Proc. Natl. Acad. Sci. U.S.A.">
        <title>Extensive sampling of basidiomycete genomes demonstrates inadequacy of the white-rot/brown-rot paradigm for wood decay fungi.</title>
        <authorList>
            <person name="Riley R."/>
            <person name="Salamov A.A."/>
            <person name="Brown D.W."/>
            <person name="Nagy L.G."/>
            <person name="Floudas D."/>
            <person name="Held B.W."/>
            <person name="Levasseur A."/>
            <person name="Lombard V."/>
            <person name="Morin E."/>
            <person name="Otillar R."/>
            <person name="Lindquist E.A."/>
            <person name="Sun H."/>
            <person name="LaButti K.M."/>
            <person name="Schmutz J."/>
            <person name="Jabbour D."/>
            <person name="Luo H."/>
            <person name="Baker S.E."/>
            <person name="Pisabarro A.G."/>
            <person name="Walton J.D."/>
            <person name="Blanchette R.A."/>
            <person name="Henrissat B."/>
            <person name="Martin F."/>
            <person name="Cullen D."/>
            <person name="Hibbett D.S."/>
            <person name="Grigoriev I.V."/>
        </authorList>
    </citation>
    <scope>NUCLEOTIDE SEQUENCE [LARGE SCALE GENOMIC DNA]</scope>
    <source>
        <strain evidence="3">FD-172 SS1</strain>
    </source>
</reference>
<dbReference type="EMBL" id="KL198022">
    <property type="protein sequence ID" value="KDQ18127.1"/>
    <property type="molecule type" value="Genomic_DNA"/>
</dbReference>
<feature type="region of interest" description="Disordered" evidence="1">
    <location>
        <begin position="24"/>
        <end position="43"/>
    </location>
</feature>
<feature type="region of interest" description="Disordered" evidence="1">
    <location>
        <begin position="58"/>
        <end position="100"/>
    </location>
</feature>
<gene>
    <name evidence="2" type="ORF">BOTBODRAFT_185505</name>
</gene>
<protein>
    <submittedName>
        <fullName evidence="2">Uncharacterized protein</fullName>
    </submittedName>
</protein>
<name>A0A067N1U2_BOTB1</name>
<dbReference type="Proteomes" id="UP000027195">
    <property type="component" value="Unassembled WGS sequence"/>
</dbReference>
<evidence type="ECO:0000313" key="3">
    <source>
        <dbReference type="Proteomes" id="UP000027195"/>
    </source>
</evidence>
<keyword evidence="3" id="KW-1185">Reference proteome</keyword>
<dbReference type="AlphaFoldDB" id="A0A067N1U2"/>
<dbReference type="InParanoid" id="A0A067N1U2"/>